<feature type="compositionally biased region" description="Polar residues" evidence="1">
    <location>
        <begin position="165"/>
        <end position="174"/>
    </location>
</feature>
<organism evidence="3 4">
    <name type="scientific">Mucuna pruriens</name>
    <name type="common">Velvet bean</name>
    <name type="synonym">Dolichos pruriens</name>
    <dbReference type="NCBI Taxonomy" id="157652"/>
    <lineage>
        <taxon>Eukaryota</taxon>
        <taxon>Viridiplantae</taxon>
        <taxon>Streptophyta</taxon>
        <taxon>Embryophyta</taxon>
        <taxon>Tracheophyta</taxon>
        <taxon>Spermatophyta</taxon>
        <taxon>Magnoliopsida</taxon>
        <taxon>eudicotyledons</taxon>
        <taxon>Gunneridae</taxon>
        <taxon>Pentapetalae</taxon>
        <taxon>rosids</taxon>
        <taxon>fabids</taxon>
        <taxon>Fabales</taxon>
        <taxon>Fabaceae</taxon>
        <taxon>Papilionoideae</taxon>
        <taxon>50 kb inversion clade</taxon>
        <taxon>NPAAA clade</taxon>
        <taxon>indigoferoid/millettioid clade</taxon>
        <taxon>Phaseoleae</taxon>
        <taxon>Mucuna</taxon>
    </lineage>
</organism>
<dbReference type="Proteomes" id="UP000257109">
    <property type="component" value="Unassembled WGS sequence"/>
</dbReference>
<comment type="caution">
    <text evidence="3">The sequence shown here is derived from an EMBL/GenBank/DDBJ whole genome shotgun (WGS) entry which is preliminary data.</text>
</comment>
<feature type="compositionally biased region" description="Low complexity" evidence="1">
    <location>
        <begin position="141"/>
        <end position="151"/>
    </location>
</feature>
<reference evidence="3" key="1">
    <citation type="submission" date="2018-05" db="EMBL/GenBank/DDBJ databases">
        <title>Draft genome of Mucuna pruriens seed.</title>
        <authorList>
            <person name="Nnadi N.E."/>
            <person name="Vos R."/>
            <person name="Hasami M.H."/>
            <person name="Devisetty U.K."/>
            <person name="Aguiy J.C."/>
        </authorList>
    </citation>
    <scope>NUCLEOTIDE SEQUENCE [LARGE SCALE GENOMIC DNA]</scope>
    <source>
        <strain evidence="3">JCA_2017</strain>
    </source>
</reference>
<dbReference type="AlphaFoldDB" id="A0A371G8T0"/>
<gene>
    <name evidence="3" type="ORF">CR513_31640</name>
</gene>
<feature type="non-terminal residue" evidence="3">
    <location>
        <position position="1"/>
    </location>
</feature>
<feature type="region of interest" description="Disordered" evidence="1">
    <location>
        <begin position="111"/>
        <end position="174"/>
    </location>
</feature>
<evidence type="ECO:0000313" key="4">
    <source>
        <dbReference type="Proteomes" id="UP000257109"/>
    </source>
</evidence>
<keyword evidence="4" id="KW-1185">Reference proteome</keyword>
<feature type="region of interest" description="Disordered" evidence="1">
    <location>
        <begin position="191"/>
        <end position="213"/>
    </location>
</feature>
<evidence type="ECO:0000259" key="2">
    <source>
        <dbReference type="Pfam" id="PF24924"/>
    </source>
</evidence>
<name>A0A371G8T0_MUCPR</name>
<evidence type="ECO:0000313" key="3">
    <source>
        <dbReference type="EMBL" id="RDX86957.1"/>
    </source>
</evidence>
<protein>
    <recommendedName>
        <fullName evidence="2">DUF7745 domain-containing protein</fullName>
    </recommendedName>
</protein>
<evidence type="ECO:0000256" key="1">
    <source>
        <dbReference type="SAM" id="MobiDB-lite"/>
    </source>
</evidence>
<dbReference type="PANTHER" id="PTHR48154:SF1">
    <property type="entry name" value="PROTEIN, PUTATIVE-RELATED"/>
    <property type="match status" value="1"/>
</dbReference>
<dbReference type="EMBL" id="QJKJ01006369">
    <property type="protein sequence ID" value="RDX86957.1"/>
    <property type="molecule type" value="Genomic_DNA"/>
</dbReference>
<dbReference type="InterPro" id="IPR056647">
    <property type="entry name" value="DUF7745"/>
</dbReference>
<proteinExistence type="predicted"/>
<accession>A0A371G8T0</accession>
<feature type="compositionally biased region" description="Basic residues" evidence="1">
    <location>
        <begin position="196"/>
        <end position="213"/>
    </location>
</feature>
<sequence length="213" mass="24426">MSKWKRNRNGIEGIPRVYVEERLLQFQEEQDWDAMIDVLGLLLYGVVLFPYVEDYVDLVAIEVFLAKRDRGRTLPWQFWLTPTTHSITVANGRPGISGAINYNPKLTSRQAGYPMVRPPSRKPSPLSYWRDCKPTGENTTRRSSMLRLTSSEKGSHGELEAVGSPQATGPGLNNESTSWVYHGVISNIKTKEPRLMKYRRHSRSRHSKAPWNR</sequence>
<dbReference type="PANTHER" id="PTHR48154">
    <property type="entry name" value="PROTEIN, PUTATIVE-RELATED"/>
    <property type="match status" value="1"/>
</dbReference>
<feature type="domain" description="DUF7745" evidence="2">
    <location>
        <begin position="7"/>
        <end position="68"/>
    </location>
</feature>
<dbReference type="Pfam" id="PF24924">
    <property type="entry name" value="DUF7745"/>
    <property type="match status" value="1"/>
</dbReference>